<name>A0A1G8DGM2_9MICO</name>
<keyword evidence="1" id="KW-1133">Transmembrane helix</keyword>
<organism evidence="2 3">
    <name type="scientific">Agrococcus jejuensis</name>
    <dbReference type="NCBI Taxonomy" id="399736"/>
    <lineage>
        <taxon>Bacteria</taxon>
        <taxon>Bacillati</taxon>
        <taxon>Actinomycetota</taxon>
        <taxon>Actinomycetes</taxon>
        <taxon>Micrococcales</taxon>
        <taxon>Microbacteriaceae</taxon>
        <taxon>Agrococcus</taxon>
    </lineage>
</organism>
<evidence type="ECO:0000313" key="2">
    <source>
        <dbReference type="EMBL" id="SDH56816.1"/>
    </source>
</evidence>
<dbReference type="STRING" id="399736.SAMN04489720_1640"/>
<accession>A0A1G8DGM2</accession>
<dbReference type="AlphaFoldDB" id="A0A1G8DGM2"/>
<proteinExistence type="predicted"/>
<evidence type="ECO:0000313" key="3">
    <source>
        <dbReference type="Proteomes" id="UP000198822"/>
    </source>
</evidence>
<dbReference type="EMBL" id="LT629695">
    <property type="protein sequence ID" value="SDH56816.1"/>
    <property type="molecule type" value="Genomic_DNA"/>
</dbReference>
<evidence type="ECO:0000256" key="1">
    <source>
        <dbReference type="SAM" id="Phobius"/>
    </source>
</evidence>
<keyword evidence="3" id="KW-1185">Reference proteome</keyword>
<protein>
    <submittedName>
        <fullName evidence="2">Uncharacterized protein</fullName>
    </submittedName>
</protein>
<dbReference type="RefSeq" id="WP_092504061.1">
    <property type="nucleotide sequence ID" value="NZ_LT629695.1"/>
</dbReference>
<feature type="transmembrane region" description="Helical" evidence="1">
    <location>
        <begin position="32"/>
        <end position="60"/>
    </location>
</feature>
<dbReference type="OrthoDB" id="5024197at2"/>
<reference evidence="3" key="1">
    <citation type="submission" date="2016-10" db="EMBL/GenBank/DDBJ databases">
        <authorList>
            <person name="Varghese N."/>
            <person name="Submissions S."/>
        </authorList>
    </citation>
    <scope>NUCLEOTIDE SEQUENCE [LARGE SCALE GENOMIC DNA]</scope>
    <source>
        <strain evidence="3">DSM 22002</strain>
    </source>
</reference>
<dbReference type="Proteomes" id="UP000198822">
    <property type="component" value="Chromosome I"/>
</dbReference>
<keyword evidence="1" id="KW-0472">Membrane</keyword>
<sequence length="66" mass="6668">MLRSIATIVAATGALAAIVGWLWNLVAPTPDANIGAGALVVLGLPVAGIGVVLLIVSALLDRRREP</sequence>
<gene>
    <name evidence="2" type="ORF">SAMN04489720_1640</name>
</gene>
<keyword evidence="1" id="KW-0812">Transmembrane</keyword>